<reference evidence="11 12" key="1">
    <citation type="journal article" date="2020" name="Nature">
        <title>Bacterial chemolithoautotrophy via manganese oxidation.</title>
        <authorList>
            <person name="Yu H."/>
            <person name="Leadbetter J.R."/>
        </authorList>
    </citation>
    <scope>NUCLEOTIDE SEQUENCE [LARGE SCALE GENOMIC DNA]</scope>
    <source>
        <strain evidence="11 12">Mn-1</strain>
    </source>
</reference>
<feature type="active site" description="Proton acceptor" evidence="6">
    <location>
        <position position="168"/>
    </location>
</feature>
<comment type="caution">
    <text evidence="11">The sequence shown here is derived from an EMBL/GenBank/DDBJ whole genome shotgun (WGS) entry which is preliminary data.</text>
</comment>
<dbReference type="GO" id="GO:0046872">
    <property type="term" value="F:metal ion binding"/>
    <property type="evidence" value="ECO:0007669"/>
    <property type="project" value="UniProtKB-KW"/>
</dbReference>
<evidence type="ECO:0000256" key="8">
    <source>
        <dbReference type="PIRSR" id="PIRSR000106-3"/>
    </source>
</evidence>
<feature type="binding site" evidence="8">
    <location>
        <position position="236"/>
    </location>
    <ligand>
        <name>a divalent metal cation</name>
        <dbReference type="ChEBI" id="CHEBI:60240"/>
    </ligand>
</feature>
<keyword evidence="3 8" id="KW-0479">Metal-binding</keyword>
<comment type="cofactor">
    <cofactor evidence="1">
        <name>Mn(2+)</name>
        <dbReference type="ChEBI" id="CHEBI:29035"/>
    </cofactor>
</comment>
<dbReference type="Pfam" id="PF03949">
    <property type="entry name" value="Malic_M"/>
    <property type="match status" value="1"/>
</dbReference>
<dbReference type="PANTHER" id="PTHR43237:SF4">
    <property type="entry name" value="NADP-DEPENDENT MALIC ENZYME"/>
    <property type="match status" value="1"/>
</dbReference>
<gene>
    <name evidence="11" type="ORF">MNODULE_12280</name>
</gene>
<dbReference type="GO" id="GO:0016616">
    <property type="term" value="F:oxidoreductase activity, acting on the CH-OH group of donors, NAD or NADP as acceptor"/>
    <property type="evidence" value="ECO:0007669"/>
    <property type="project" value="InterPro"/>
</dbReference>
<dbReference type="RefSeq" id="WP_168060222.1">
    <property type="nucleotide sequence ID" value="NZ_VTOW01000002.1"/>
</dbReference>
<keyword evidence="12" id="KW-1185">Reference proteome</keyword>
<comment type="similarity">
    <text evidence="2 9">Belongs to the malic enzymes family.</text>
</comment>
<accession>A0A7X6DQG6</accession>
<protein>
    <submittedName>
        <fullName evidence="11">NAD-dependent malic enzyme</fullName>
    </submittedName>
</protein>
<feature type="binding site" evidence="7">
    <location>
        <position position="363"/>
    </location>
    <ligand>
        <name>(S)-malate</name>
        <dbReference type="ChEBI" id="CHEBI:15589"/>
    </ligand>
</feature>
<dbReference type="GO" id="GO:0051287">
    <property type="term" value="F:NAD binding"/>
    <property type="evidence" value="ECO:0007669"/>
    <property type="project" value="InterPro"/>
</dbReference>
<dbReference type="InterPro" id="IPR012301">
    <property type="entry name" value="Malic_N_dom"/>
</dbReference>
<dbReference type="SMART" id="SM01274">
    <property type="entry name" value="malic"/>
    <property type="match status" value="1"/>
</dbReference>
<dbReference type="Proteomes" id="UP000534783">
    <property type="component" value="Unassembled WGS sequence"/>
</dbReference>
<dbReference type="SUPFAM" id="SSF51735">
    <property type="entry name" value="NAD(P)-binding Rossmann-fold domains"/>
    <property type="match status" value="1"/>
</dbReference>
<evidence type="ECO:0000313" key="11">
    <source>
        <dbReference type="EMBL" id="NKE71518.1"/>
    </source>
</evidence>
<dbReference type="InterPro" id="IPR012302">
    <property type="entry name" value="Malic_NAD-bd"/>
</dbReference>
<proteinExistence type="inferred from homology"/>
<feature type="domain" description="ACT" evidence="10">
    <location>
        <begin position="11"/>
        <end position="85"/>
    </location>
</feature>
<dbReference type="InterPro" id="IPR045865">
    <property type="entry name" value="ACT-like_dom_sf"/>
</dbReference>
<dbReference type="InterPro" id="IPR001891">
    <property type="entry name" value="Malic_OxRdtase"/>
</dbReference>
<evidence type="ECO:0000256" key="1">
    <source>
        <dbReference type="ARBA" id="ARBA00001936"/>
    </source>
</evidence>
<comment type="cofactor">
    <cofactor evidence="8">
        <name>Mg(2+)</name>
        <dbReference type="ChEBI" id="CHEBI:18420"/>
    </cofactor>
    <cofactor evidence="8">
        <name>Mn(2+)</name>
        <dbReference type="ChEBI" id="CHEBI:29035"/>
    </cofactor>
    <text evidence="8">Divalent metal cations. Prefers magnesium or manganese.</text>
</comment>
<dbReference type="GO" id="GO:0004470">
    <property type="term" value="F:malic enzyme activity"/>
    <property type="evidence" value="ECO:0007669"/>
    <property type="project" value="InterPro"/>
</dbReference>
<dbReference type="Gene3D" id="3.40.50.10380">
    <property type="entry name" value="Malic enzyme, N-terminal domain"/>
    <property type="match status" value="1"/>
</dbReference>
<dbReference type="Pfam" id="PF00390">
    <property type="entry name" value="malic"/>
    <property type="match status" value="1"/>
</dbReference>
<sequence length="476" mass="51067">MVYPSASRSVTLRLKFKNKIGMLGQITSAIGGAGGDIGAIDIVSVDRGGITRDITVSTRDEAHTARIVEAVKRIPGVEVVHLSDRTFLLHLGGKIEIANRIPIKTRDDLSRVYTPGVAQVCRAIQEDKGKAFALTIKKNSVAVVTDGSAVLGLGNIGPEAALPVMEGKAMLFKEFAGIDAYPICLATQDPDEIVETVQRIATGFGGINLEDISSPRCFEIERRLKKTLDIPVFHDDQHGTAVVVLAALLNAVRIVKKKREDLKVVVNGVGAAGTAIIDMLLSSGVKRIIGCDRDGILCAGRRVEMNPVMRRYAKRTNPERVKGKLEDALVGADVFIGVSVAGILHAAAVKKMARDPIVFALANPSPEIMPEETEGIVRIMATGRSDYPNQINNVLAFPGIFRGALDVRASEINDAMNLAAAEAIASVIRKDELSEDYIVPGVFNRKVAKVVAQAVSKAATETGVARREKKITNNQE</sequence>
<organism evidence="11 12">
    <name type="scientific">Candidatus Manganitrophus noduliformans</name>
    <dbReference type="NCBI Taxonomy" id="2606439"/>
    <lineage>
        <taxon>Bacteria</taxon>
        <taxon>Pseudomonadati</taxon>
        <taxon>Nitrospirota</taxon>
        <taxon>Nitrospiria</taxon>
        <taxon>Candidatus Troglogloeales</taxon>
        <taxon>Candidatus Manganitrophaceae</taxon>
        <taxon>Candidatus Manganitrophus</taxon>
    </lineage>
</organism>
<evidence type="ECO:0000256" key="2">
    <source>
        <dbReference type="ARBA" id="ARBA00008785"/>
    </source>
</evidence>
<comment type="pathway">
    <text evidence="5">Amino-acid biosynthesis.</text>
</comment>
<evidence type="ECO:0000256" key="7">
    <source>
        <dbReference type="PIRSR" id="PIRSR000106-2"/>
    </source>
</evidence>
<dbReference type="InterPro" id="IPR015884">
    <property type="entry name" value="Malic_enzyme_CS"/>
</dbReference>
<dbReference type="CDD" id="cd05311">
    <property type="entry name" value="NAD_bind_2_malic_enz"/>
    <property type="match status" value="1"/>
</dbReference>
<dbReference type="AlphaFoldDB" id="A0A7X6DQG6"/>
<dbReference type="InterPro" id="IPR045213">
    <property type="entry name" value="Malic_NAD-bd_bact_type"/>
</dbReference>
<dbReference type="InterPro" id="IPR037062">
    <property type="entry name" value="Malic_N_dom_sf"/>
</dbReference>
<dbReference type="FunFam" id="3.40.50.720:FF:000095">
    <property type="entry name" value="NADP-dependent malic enzyme"/>
    <property type="match status" value="1"/>
</dbReference>
<feature type="binding site" evidence="7">
    <location>
        <position position="392"/>
    </location>
    <ligand>
        <name>(S)-malate</name>
        <dbReference type="ChEBI" id="CHEBI:15589"/>
    </ligand>
</feature>
<dbReference type="InterPro" id="IPR046346">
    <property type="entry name" value="Aminoacid_DH-like_N_sf"/>
</dbReference>
<dbReference type="PIRSF" id="PIRSF000106">
    <property type="entry name" value="ME"/>
    <property type="match status" value="1"/>
</dbReference>
<dbReference type="InterPro" id="IPR036291">
    <property type="entry name" value="NAD(P)-bd_dom_sf"/>
</dbReference>
<dbReference type="PROSITE" id="PS51671">
    <property type="entry name" value="ACT"/>
    <property type="match status" value="1"/>
</dbReference>
<dbReference type="Gene3D" id="3.40.50.720">
    <property type="entry name" value="NAD(P)-binding Rossmann-like Domain"/>
    <property type="match status" value="1"/>
</dbReference>
<feature type="binding site" evidence="8">
    <location>
        <position position="211"/>
    </location>
    <ligand>
        <name>a divalent metal cation</name>
        <dbReference type="ChEBI" id="CHEBI:60240"/>
    </ligand>
</feature>
<evidence type="ECO:0000256" key="4">
    <source>
        <dbReference type="ARBA" id="ARBA00023002"/>
    </source>
</evidence>
<evidence type="ECO:0000256" key="6">
    <source>
        <dbReference type="PIRSR" id="PIRSR000106-1"/>
    </source>
</evidence>
<dbReference type="PRINTS" id="PR00072">
    <property type="entry name" value="MALOXRDTASE"/>
</dbReference>
<name>A0A7X6DQG6_9BACT</name>
<dbReference type="SUPFAM" id="SSF55021">
    <property type="entry name" value="ACT-like"/>
    <property type="match status" value="1"/>
</dbReference>
<dbReference type="InterPro" id="IPR002912">
    <property type="entry name" value="ACT_dom"/>
</dbReference>
<evidence type="ECO:0000256" key="5">
    <source>
        <dbReference type="ARBA" id="ARBA00029440"/>
    </source>
</evidence>
<evidence type="ECO:0000259" key="10">
    <source>
        <dbReference type="PROSITE" id="PS51671"/>
    </source>
</evidence>
<dbReference type="InterPro" id="IPR051674">
    <property type="entry name" value="Malate_Decarboxylase"/>
</dbReference>
<evidence type="ECO:0000256" key="3">
    <source>
        <dbReference type="ARBA" id="ARBA00022723"/>
    </source>
</evidence>
<dbReference type="PROSITE" id="PS00331">
    <property type="entry name" value="MALIC_ENZYMES"/>
    <property type="match status" value="1"/>
</dbReference>
<evidence type="ECO:0000256" key="9">
    <source>
        <dbReference type="RuleBase" id="RU003427"/>
    </source>
</evidence>
<feature type="active site" description="Proton donor" evidence="6">
    <location>
        <position position="113"/>
    </location>
</feature>
<dbReference type="Pfam" id="PF13291">
    <property type="entry name" value="ACT_4"/>
    <property type="match status" value="1"/>
</dbReference>
<dbReference type="PANTHER" id="PTHR43237">
    <property type="entry name" value="NADP-DEPENDENT MALIC ENZYME"/>
    <property type="match status" value="1"/>
</dbReference>
<dbReference type="Gene3D" id="3.30.70.260">
    <property type="match status" value="1"/>
</dbReference>
<dbReference type="SMART" id="SM00919">
    <property type="entry name" value="Malic_M"/>
    <property type="match status" value="1"/>
</dbReference>
<keyword evidence="4" id="KW-0560">Oxidoreductase</keyword>
<dbReference type="EMBL" id="VTOW01000002">
    <property type="protein sequence ID" value="NKE71518.1"/>
    <property type="molecule type" value="Genomic_DNA"/>
</dbReference>
<feature type="binding site" evidence="8">
    <location>
        <position position="210"/>
    </location>
    <ligand>
        <name>a divalent metal cation</name>
        <dbReference type="ChEBI" id="CHEBI:60240"/>
    </ligand>
</feature>
<evidence type="ECO:0000313" key="12">
    <source>
        <dbReference type="Proteomes" id="UP000534783"/>
    </source>
</evidence>
<dbReference type="SUPFAM" id="SSF53223">
    <property type="entry name" value="Aminoacid dehydrogenase-like, N-terminal domain"/>
    <property type="match status" value="1"/>
</dbReference>